<accession>A0A1L0DMD8</accession>
<feature type="signal peptide" evidence="2">
    <location>
        <begin position="1"/>
        <end position="19"/>
    </location>
</feature>
<evidence type="ECO:0000256" key="1">
    <source>
        <dbReference type="SAM" id="MobiDB-lite"/>
    </source>
</evidence>
<evidence type="ECO:0000313" key="3">
    <source>
        <dbReference type="EMBL" id="SGZ53566.1"/>
    </source>
</evidence>
<feature type="chain" id="PRO_5013154233" evidence="2">
    <location>
        <begin position="20"/>
        <end position="650"/>
    </location>
</feature>
<name>A0A1L0DMD8_9ASCO</name>
<gene>
    <name evidence="3" type="ORF">SAMEA4029009_CIC11G00000000392</name>
</gene>
<keyword evidence="2" id="KW-0732">Signal</keyword>
<sequence>MDMLLYGIIVTLILGLVAGAYIEVNLETGGYYLASKDGYYYLVDTKGDAFADFLLENSELSGNGIWGRDPVTEKVTDGNTQLEILGYPVPNLMKQLLFPLNGNYSFYACQDPGSTSGEWELYVRDQEDEGLSFSDTSDILTDGETISDNSDTLSDIFDTSSDDLGGINTETDISTTETGNKSIIDTGLDTDTLINGGGESLINTDTVVDGGQDTLTDGLIDTNTDQAIDTNTDQAIDTNTDQVIDTNTDQVAIDTNTDQVAIDTNTDQVAIDTNTVAANPGNTDVLEETTTAANDVLVTEEPVASAIKRFRRVRRRRTLKEQSKRDAIFKINYDMCFYVTLVLVDDGGCSASDCTPSCTTMCAIASCLPGSECPEMCYTNCPNDSCTTGCTKSLCNESGSCSSGACTTKCPPTCFTSCRPVTCTGCKPVCETFCVDDPCVTVCEAGCTTSGCSASCSISCPCSGSSCPGVCSGTDCPKVDPPTCTGTSCPKVGTGTCTGTRCPNVGPGTCTGLTCKKCTTCDQTVVFKGCPTCVHTFTDFVITCPSATTITISTCPNVNQCSPKILSLSPGTHTLSGTAVVPLKSDIVLTIKAAAATATGGTGGTGGTKSSGSGGSGNTSKGSTTGNSGGSQKDLVGTFFAAMAFFVLLW</sequence>
<organism evidence="3 4">
    <name type="scientific">Sungouiella intermedia</name>
    <dbReference type="NCBI Taxonomy" id="45354"/>
    <lineage>
        <taxon>Eukaryota</taxon>
        <taxon>Fungi</taxon>
        <taxon>Dikarya</taxon>
        <taxon>Ascomycota</taxon>
        <taxon>Saccharomycotina</taxon>
        <taxon>Pichiomycetes</taxon>
        <taxon>Metschnikowiaceae</taxon>
        <taxon>Sungouiella</taxon>
    </lineage>
</organism>
<feature type="region of interest" description="Disordered" evidence="1">
    <location>
        <begin position="599"/>
        <end position="630"/>
    </location>
</feature>
<dbReference type="Proteomes" id="UP000182259">
    <property type="component" value="Chromosome III"/>
</dbReference>
<evidence type="ECO:0000313" key="4">
    <source>
        <dbReference type="Proteomes" id="UP000182259"/>
    </source>
</evidence>
<protein>
    <submittedName>
        <fullName evidence="3">CIC11C00000000392</fullName>
    </submittedName>
</protein>
<dbReference type="EMBL" id="LT635766">
    <property type="protein sequence ID" value="SGZ53566.1"/>
    <property type="molecule type" value="Genomic_DNA"/>
</dbReference>
<proteinExistence type="predicted"/>
<dbReference type="AlphaFoldDB" id="A0A1L0DMD8"/>
<evidence type="ECO:0000256" key="2">
    <source>
        <dbReference type="SAM" id="SignalP"/>
    </source>
</evidence>
<feature type="compositionally biased region" description="Gly residues" evidence="1">
    <location>
        <begin position="600"/>
        <end position="617"/>
    </location>
</feature>
<reference evidence="3 4" key="1">
    <citation type="submission" date="2016-10" db="EMBL/GenBank/DDBJ databases">
        <authorList>
            <person name="de Groot N.N."/>
        </authorList>
    </citation>
    <scope>NUCLEOTIDE SEQUENCE [LARGE SCALE GENOMIC DNA]</scope>
    <source>
        <strain evidence="3 4">PYCC 4715</strain>
    </source>
</reference>